<reference evidence="3 4" key="1">
    <citation type="journal article" date="2014" name="Genome Announc.">
        <title>Draft Genome Sequence of Cytophaga fermentans JCM 21142T, a Facultative Anaerobe Isolated from Marine Mud.</title>
        <authorList>
            <person name="Starns D."/>
            <person name="Oshima K."/>
            <person name="Suda W."/>
            <person name="Iino T."/>
            <person name="Yuki M."/>
            <person name="Inoue J."/>
            <person name="Kitamura K."/>
            <person name="Iida T."/>
            <person name="Darby A."/>
            <person name="Hattori M."/>
            <person name="Ohkuma M."/>
        </authorList>
    </citation>
    <scope>NUCLEOTIDE SEQUENCE [LARGE SCALE GENOMIC DNA]</scope>
    <source>
        <strain evidence="3 4">JCM 21142</strain>
    </source>
</reference>
<feature type="chain" id="PRO_5004904017" description="Gram-positive cocci surface proteins LPxTG domain-containing protein" evidence="2">
    <location>
        <begin position="45"/>
        <end position="103"/>
    </location>
</feature>
<protein>
    <recommendedName>
        <fullName evidence="5">Gram-positive cocci surface proteins LPxTG domain-containing protein</fullName>
    </recommendedName>
</protein>
<keyword evidence="1" id="KW-0472">Membrane</keyword>
<gene>
    <name evidence="3" type="ORF">JCM21142_72648</name>
</gene>
<dbReference type="AlphaFoldDB" id="W7Y8E2"/>
<feature type="transmembrane region" description="Helical" evidence="1">
    <location>
        <begin position="79"/>
        <end position="98"/>
    </location>
</feature>
<keyword evidence="1" id="KW-1133">Transmembrane helix</keyword>
<proteinExistence type="predicted"/>
<sequence length="103" mass="11186">MVVIYASNKQTNIYPLKMKMMKKLALKLFLICFLAIGSGAVTYAQDHDAVTDSLSIDDMAPVLYDEDAYEEEEASSNGVIIGILIAVAALGAIGFVVLKQKKK</sequence>
<evidence type="ECO:0000313" key="3">
    <source>
        <dbReference type="EMBL" id="GAF03958.1"/>
    </source>
</evidence>
<dbReference type="Proteomes" id="UP000019402">
    <property type="component" value="Unassembled WGS sequence"/>
</dbReference>
<evidence type="ECO:0008006" key="5">
    <source>
        <dbReference type="Google" id="ProtNLM"/>
    </source>
</evidence>
<organism evidence="3 4">
    <name type="scientific">Saccharicrinis fermentans DSM 9555 = JCM 21142</name>
    <dbReference type="NCBI Taxonomy" id="869213"/>
    <lineage>
        <taxon>Bacteria</taxon>
        <taxon>Pseudomonadati</taxon>
        <taxon>Bacteroidota</taxon>
        <taxon>Bacteroidia</taxon>
        <taxon>Marinilabiliales</taxon>
        <taxon>Marinilabiliaceae</taxon>
        <taxon>Saccharicrinis</taxon>
    </lineage>
</organism>
<keyword evidence="4" id="KW-1185">Reference proteome</keyword>
<keyword evidence="1" id="KW-0812">Transmembrane</keyword>
<keyword evidence="2" id="KW-0732">Signal</keyword>
<evidence type="ECO:0000313" key="4">
    <source>
        <dbReference type="Proteomes" id="UP000019402"/>
    </source>
</evidence>
<evidence type="ECO:0000256" key="2">
    <source>
        <dbReference type="SAM" id="SignalP"/>
    </source>
</evidence>
<dbReference type="EMBL" id="BAMD01000034">
    <property type="protein sequence ID" value="GAF03958.1"/>
    <property type="molecule type" value="Genomic_DNA"/>
</dbReference>
<dbReference type="STRING" id="869213.GCA_000517085_00468"/>
<feature type="signal peptide" evidence="2">
    <location>
        <begin position="1"/>
        <end position="44"/>
    </location>
</feature>
<comment type="caution">
    <text evidence="3">The sequence shown here is derived from an EMBL/GenBank/DDBJ whole genome shotgun (WGS) entry which is preliminary data.</text>
</comment>
<name>W7Y8E2_9BACT</name>
<accession>W7Y8E2</accession>
<evidence type="ECO:0000256" key="1">
    <source>
        <dbReference type="SAM" id="Phobius"/>
    </source>
</evidence>